<dbReference type="GO" id="GO:0005615">
    <property type="term" value="C:extracellular space"/>
    <property type="evidence" value="ECO:0007669"/>
    <property type="project" value="TreeGrafter"/>
</dbReference>
<dbReference type="InterPro" id="IPR050333">
    <property type="entry name" value="SLRP"/>
</dbReference>
<reference evidence="5" key="1">
    <citation type="submission" date="2025-08" db="UniProtKB">
        <authorList>
            <consortium name="RefSeq"/>
        </authorList>
    </citation>
    <scope>IDENTIFICATION</scope>
    <source>
        <tissue evidence="5">Gonads</tissue>
    </source>
</reference>
<dbReference type="InterPro" id="IPR032675">
    <property type="entry name" value="LRR_dom_sf"/>
</dbReference>
<keyword evidence="1" id="KW-0433">Leucine-rich repeat</keyword>
<evidence type="ECO:0000313" key="5">
    <source>
        <dbReference type="RefSeq" id="XP_030760054.1"/>
    </source>
</evidence>
<dbReference type="OrthoDB" id="676979at2759"/>
<sequence>MDKFWVFRVIFTLTIITQTFTDFTYHVMSKDLMKCSYGERGSLTATCVNATPSYFKSTLYKFDHLDETVQCVNCNLTSIEPNTFDLSGNHINTLNISECMIESLKPKAFMGLIFLKYLDMGNNKIKSVYPGTFNGAKKIETIDLSRNEITILNESGFAELFNLKKLILYNNSISVIAEKAFTGLTSLQELDLGYNQITDLKNVVSNLTSLQILKLNNNKLKTINETEFYNLTNLDLLCLDHNFLTSPIIELSPNNQLRKISLIENTIDTFWVILERAYALEELNLRGNNISGISAVPGINFPSLRDLDLSRNSIKSFQTHQFTGLPQLRYLNISHNVIEDVRITGTMSIPSLHTLDLSYNNISDLDYLLLISRTPSLSYLKLENNLLSCYLEEEMAREFAEDNFKFVLFENSEGSVKCLDKPVSSNIQKAKKDLYVSQDSDSITAGNIVILVLLSFVIVAVGILFYVQYLFYKGVRISLGGRVESNLQLINPDSERDHEMGHGDEEILSRSTFVLSSILIIQSFPSIEALESMSCKYAERGSLTARCSYAIPSFFRATIYHFDHLDETLECDHCNLTHIEGGTFDIGGNMIRKLVLYNSNIQNVSARAFTGLVHLEELILSNNRIKSFLPGAFFGIKKLKEIYMNNALDCQLPNYVFTGLTNLKRLYLNNNGLSVLENQTFDGLESLEYLDLSHNQITHLNHSLLPLKKLEILLIFNNRLLYLYSEEFTGLNRLLNIMASNNNLTGVHFTHFCENNLRSLDLSHNSLTIYQILLECLHKLETLNLEHNFITNVQNYVRKNQFEGMYNLRTLNLADNLIKTFTSGSFTGLPLLQTLNLSTNIIVTPEITGKLILPHLYNLDLSNNYISDFDVTRFMTRLPRLRHISFRNNSLSCNMRAKLQILFSELHFEYDVDSSNCTIDVVKARMSLREDLESPGGSTGLDVFLWILTFVVILLVVLLYIGMFYLIRRK</sequence>
<evidence type="ECO:0000256" key="2">
    <source>
        <dbReference type="ARBA" id="ARBA00022737"/>
    </source>
</evidence>
<dbReference type="Pfam" id="PF13855">
    <property type="entry name" value="LRR_8"/>
    <property type="match status" value="6"/>
</dbReference>
<dbReference type="AlphaFoldDB" id="A0A6J2YA21"/>
<feature type="transmembrane region" description="Helical" evidence="3">
    <location>
        <begin position="943"/>
        <end position="967"/>
    </location>
</feature>
<organism evidence="4 5">
    <name type="scientific">Sitophilus oryzae</name>
    <name type="common">Rice weevil</name>
    <name type="synonym">Curculio oryzae</name>
    <dbReference type="NCBI Taxonomy" id="7048"/>
    <lineage>
        <taxon>Eukaryota</taxon>
        <taxon>Metazoa</taxon>
        <taxon>Ecdysozoa</taxon>
        <taxon>Arthropoda</taxon>
        <taxon>Hexapoda</taxon>
        <taxon>Insecta</taxon>
        <taxon>Pterygota</taxon>
        <taxon>Neoptera</taxon>
        <taxon>Endopterygota</taxon>
        <taxon>Coleoptera</taxon>
        <taxon>Polyphaga</taxon>
        <taxon>Cucujiformia</taxon>
        <taxon>Curculionidae</taxon>
        <taxon>Dryophthorinae</taxon>
        <taxon>Sitophilus</taxon>
    </lineage>
</organism>
<dbReference type="PANTHER" id="PTHR45712">
    <property type="entry name" value="AGAP008170-PA"/>
    <property type="match status" value="1"/>
</dbReference>
<gene>
    <name evidence="5" type="primary">LOC115885318</name>
</gene>
<accession>A0A6J2YA21</accession>
<feature type="transmembrane region" description="Helical" evidence="3">
    <location>
        <begin position="448"/>
        <end position="472"/>
    </location>
</feature>
<dbReference type="RefSeq" id="XP_030760054.1">
    <property type="nucleotide sequence ID" value="XM_030904194.1"/>
</dbReference>
<protein>
    <submittedName>
        <fullName evidence="5">Toll-like receptor 13</fullName>
    </submittedName>
</protein>
<name>A0A6J2YA21_SITOR</name>
<keyword evidence="3" id="KW-0472">Membrane</keyword>
<proteinExistence type="predicted"/>
<keyword evidence="2" id="KW-0677">Repeat</keyword>
<dbReference type="GeneID" id="115885318"/>
<dbReference type="PROSITE" id="PS51450">
    <property type="entry name" value="LRR"/>
    <property type="match status" value="11"/>
</dbReference>
<evidence type="ECO:0000256" key="1">
    <source>
        <dbReference type="ARBA" id="ARBA00022614"/>
    </source>
</evidence>
<dbReference type="Gene3D" id="3.80.10.10">
    <property type="entry name" value="Ribonuclease Inhibitor"/>
    <property type="match status" value="4"/>
</dbReference>
<dbReference type="PANTHER" id="PTHR45712:SF22">
    <property type="entry name" value="INSULIN-LIKE GROWTH FACTOR-BINDING PROTEIN COMPLEX ACID LABILE SUBUNIT"/>
    <property type="match status" value="1"/>
</dbReference>
<keyword evidence="3" id="KW-0812">Transmembrane</keyword>
<keyword evidence="3" id="KW-1133">Transmembrane helix</keyword>
<evidence type="ECO:0000256" key="3">
    <source>
        <dbReference type="SAM" id="Phobius"/>
    </source>
</evidence>
<dbReference type="PRINTS" id="PR00019">
    <property type="entry name" value="LEURICHRPT"/>
</dbReference>
<dbReference type="SMART" id="SM00365">
    <property type="entry name" value="LRR_SD22"/>
    <property type="match status" value="10"/>
</dbReference>
<dbReference type="SMART" id="SM00369">
    <property type="entry name" value="LRR_TYP"/>
    <property type="match status" value="13"/>
</dbReference>
<dbReference type="InterPro" id="IPR001611">
    <property type="entry name" value="Leu-rich_rpt"/>
</dbReference>
<dbReference type="FunFam" id="3.80.10.10:FF:001164">
    <property type="entry name" value="GH01279p"/>
    <property type="match status" value="1"/>
</dbReference>
<dbReference type="Pfam" id="PF13516">
    <property type="entry name" value="LRR_6"/>
    <property type="match status" value="1"/>
</dbReference>
<keyword evidence="4" id="KW-1185">Reference proteome</keyword>
<dbReference type="KEGG" id="soy:115885318"/>
<evidence type="ECO:0000313" key="4">
    <source>
        <dbReference type="Proteomes" id="UP000504635"/>
    </source>
</evidence>
<dbReference type="Proteomes" id="UP000504635">
    <property type="component" value="Unplaced"/>
</dbReference>
<dbReference type="InParanoid" id="A0A6J2YA21"/>
<dbReference type="InterPro" id="IPR003591">
    <property type="entry name" value="Leu-rich_rpt_typical-subtyp"/>
</dbReference>
<dbReference type="SUPFAM" id="SSF52058">
    <property type="entry name" value="L domain-like"/>
    <property type="match status" value="2"/>
</dbReference>